<keyword evidence="2" id="KW-1185">Reference proteome</keyword>
<accession>A0A392TUP2</accession>
<proteinExistence type="predicted"/>
<feature type="non-terminal residue" evidence="1">
    <location>
        <position position="1"/>
    </location>
</feature>
<dbReference type="AlphaFoldDB" id="A0A392TUP2"/>
<dbReference type="EMBL" id="LXQA010650530">
    <property type="protein sequence ID" value="MCI64167.1"/>
    <property type="molecule type" value="Genomic_DNA"/>
</dbReference>
<name>A0A392TUP2_9FABA</name>
<comment type="caution">
    <text evidence="1">The sequence shown here is derived from an EMBL/GenBank/DDBJ whole genome shotgun (WGS) entry which is preliminary data.</text>
</comment>
<sequence>PTLLRFSGCEVYKYVKTTSPFEIAFGDEIRADPEAGQAGPLPRASIF</sequence>
<reference evidence="1 2" key="1">
    <citation type="journal article" date="2018" name="Front. Plant Sci.">
        <title>Red Clover (Trifolium pratense) and Zigzag Clover (T. medium) - A Picture of Genomic Similarities and Differences.</title>
        <authorList>
            <person name="Dluhosova J."/>
            <person name="Istvanek J."/>
            <person name="Nedelnik J."/>
            <person name="Repkova J."/>
        </authorList>
    </citation>
    <scope>NUCLEOTIDE SEQUENCE [LARGE SCALE GENOMIC DNA]</scope>
    <source>
        <strain evidence="2">cv. 10/8</strain>
        <tissue evidence="1">Leaf</tissue>
    </source>
</reference>
<evidence type="ECO:0000313" key="2">
    <source>
        <dbReference type="Proteomes" id="UP000265520"/>
    </source>
</evidence>
<organism evidence="1 2">
    <name type="scientific">Trifolium medium</name>
    <dbReference type="NCBI Taxonomy" id="97028"/>
    <lineage>
        <taxon>Eukaryota</taxon>
        <taxon>Viridiplantae</taxon>
        <taxon>Streptophyta</taxon>
        <taxon>Embryophyta</taxon>
        <taxon>Tracheophyta</taxon>
        <taxon>Spermatophyta</taxon>
        <taxon>Magnoliopsida</taxon>
        <taxon>eudicotyledons</taxon>
        <taxon>Gunneridae</taxon>
        <taxon>Pentapetalae</taxon>
        <taxon>rosids</taxon>
        <taxon>fabids</taxon>
        <taxon>Fabales</taxon>
        <taxon>Fabaceae</taxon>
        <taxon>Papilionoideae</taxon>
        <taxon>50 kb inversion clade</taxon>
        <taxon>NPAAA clade</taxon>
        <taxon>Hologalegina</taxon>
        <taxon>IRL clade</taxon>
        <taxon>Trifolieae</taxon>
        <taxon>Trifolium</taxon>
    </lineage>
</organism>
<evidence type="ECO:0000313" key="1">
    <source>
        <dbReference type="EMBL" id="MCI64167.1"/>
    </source>
</evidence>
<protein>
    <submittedName>
        <fullName evidence="1">Uncharacterized protein</fullName>
    </submittedName>
</protein>
<dbReference type="Proteomes" id="UP000265520">
    <property type="component" value="Unassembled WGS sequence"/>
</dbReference>